<evidence type="ECO:0000313" key="13">
    <source>
        <dbReference type="Proteomes" id="UP000185783"/>
    </source>
</evidence>
<keyword evidence="13" id="KW-1185">Reference proteome</keyword>
<dbReference type="InterPro" id="IPR015421">
    <property type="entry name" value="PyrdxlP-dep_Trfase_major"/>
</dbReference>
<evidence type="ECO:0000259" key="11">
    <source>
        <dbReference type="Pfam" id="PF00266"/>
    </source>
</evidence>
<comment type="caution">
    <text evidence="12">The sequence shown here is derived from an EMBL/GenBank/DDBJ whole genome shotgun (WGS) entry which is preliminary data.</text>
</comment>
<feature type="domain" description="Aminotransferase class V" evidence="11">
    <location>
        <begin position="6"/>
        <end position="369"/>
    </location>
</feature>
<dbReference type="Pfam" id="PF00266">
    <property type="entry name" value="Aminotran_5"/>
    <property type="match status" value="1"/>
</dbReference>
<dbReference type="InterPro" id="IPR015422">
    <property type="entry name" value="PyrdxlP-dep_Trfase_small"/>
</dbReference>
<evidence type="ECO:0000256" key="2">
    <source>
        <dbReference type="ARBA" id="ARBA00003120"/>
    </source>
</evidence>
<keyword evidence="9" id="KW-0411">Iron-sulfur</keyword>
<dbReference type="Gene3D" id="3.90.1150.10">
    <property type="entry name" value="Aspartate Aminotransferase, domain 1"/>
    <property type="match status" value="1"/>
</dbReference>
<dbReference type="Proteomes" id="UP000185783">
    <property type="component" value="Unassembled WGS sequence"/>
</dbReference>
<evidence type="ECO:0000313" key="12">
    <source>
        <dbReference type="EMBL" id="OKL42956.1"/>
    </source>
</evidence>
<name>A0A1U7JDX3_9HYPH</name>
<organism evidence="12 13">
    <name type="scientific">Pseudovibrio exalbescens</name>
    <dbReference type="NCBI Taxonomy" id="197461"/>
    <lineage>
        <taxon>Bacteria</taxon>
        <taxon>Pseudomonadati</taxon>
        <taxon>Pseudomonadota</taxon>
        <taxon>Alphaproteobacteria</taxon>
        <taxon>Hyphomicrobiales</taxon>
        <taxon>Stappiaceae</taxon>
        <taxon>Pseudovibrio</taxon>
    </lineage>
</organism>
<dbReference type="RefSeq" id="WP_028482748.1">
    <property type="nucleotide sequence ID" value="NZ_LVVZ01000022.1"/>
</dbReference>
<reference evidence="12 13" key="1">
    <citation type="submission" date="2016-03" db="EMBL/GenBank/DDBJ databases">
        <title>Genome sequence of Nesiotobacter sp. nov., a moderately halophilic alphaproteobacterium isolated from the Yellow Sea, China.</title>
        <authorList>
            <person name="Zhang G."/>
            <person name="Zhang R."/>
        </authorList>
    </citation>
    <scope>NUCLEOTIDE SEQUENCE [LARGE SCALE GENOMIC DNA]</scope>
    <source>
        <strain evidence="12 13">WB1-6</strain>
    </source>
</reference>
<dbReference type="STRING" id="197461.A3843_14495"/>
<dbReference type="InterPro" id="IPR016454">
    <property type="entry name" value="Cysteine_dSase"/>
</dbReference>
<protein>
    <recommendedName>
        <fullName evidence="4">Cysteine desulfurase</fullName>
    </recommendedName>
</protein>
<gene>
    <name evidence="12" type="ORF">A3843_14495</name>
</gene>
<evidence type="ECO:0000256" key="7">
    <source>
        <dbReference type="ARBA" id="ARBA00022898"/>
    </source>
</evidence>
<evidence type="ECO:0000256" key="3">
    <source>
        <dbReference type="ARBA" id="ARBA00006490"/>
    </source>
</evidence>
<keyword evidence="5" id="KW-0808">Transferase</keyword>
<sequence length="390" mass="40872">MKTNKTYLDYNAGAPLRKEALAAMSDLWSSVGNASSIHSSGRNARSVIESARESVAALFDALPANVVFTSGGTESNVTALSPVWLQDGVPFSVDRLFVSAVEHPSVLAGGRFSPDKVHKINVDDCGRVDLGDLAQQLAGIPYGEKALVSVMAANSETGVLQPIKEIGVVVEDAGHLFHVDAVQAAGRMDLSIAMMGCQALSVSSHKLGGPQGVGALVLAKGSVRPAPLMTGGGQESWRRAGTENTAGIAGFAAAAEASLNVDERARLARMQQQLESQLKSQYSDLLIFGCEAPRLANTTCFAVEGVPAETALISFDLSGVAVSSGSACSSGKVGVSHVLTAMGVDEPTARGAIRVSMGWGTREDDVNAFLKAWKRIYDRMSPQKKKERAV</sequence>
<dbReference type="AlphaFoldDB" id="A0A1U7JDX3"/>
<dbReference type="EMBL" id="LVVZ01000022">
    <property type="protein sequence ID" value="OKL42956.1"/>
    <property type="molecule type" value="Genomic_DNA"/>
</dbReference>
<evidence type="ECO:0000256" key="10">
    <source>
        <dbReference type="ARBA" id="ARBA00050776"/>
    </source>
</evidence>
<dbReference type="PANTHER" id="PTHR11601">
    <property type="entry name" value="CYSTEINE DESULFURYLASE FAMILY MEMBER"/>
    <property type="match status" value="1"/>
</dbReference>
<keyword evidence="6" id="KW-0479">Metal-binding</keyword>
<comment type="similarity">
    <text evidence="3">Belongs to the class-V pyridoxal-phosphate-dependent aminotransferase family. NifS/IscS subfamily.</text>
</comment>
<accession>A0A1U7JDX3</accession>
<dbReference type="InterPro" id="IPR000192">
    <property type="entry name" value="Aminotrans_V_dom"/>
</dbReference>
<evidence type="ECO:0000256" key="1">
    <source>
        <dbReference type="ARBA" id="ARBA00001933"/>
    </source>
</evidence>
<dbReference type="InterPro" id="IPR015424">
    <property type="entry name" value="PyrdxlP-dep_Trfase"/>
</dbReference>
<dbReference type="PANTHER" id="PTHR11601:SF34">
    <property type="entry name" value="CYSTEINE DESULFURASE"/>
    <property type="match status" value="1"/>
</dbReference>
<dbReference type="Gene3D" id="3.40.640.10">
    <property type="entry name" value="Type I PLP-dependent aspartate aminotransferase-like (Major domain)"/>
    <property type="match status" value="1"/>
</dbReference>
<dbReference type="SUPFAM" id="SSF53383">
    <property type="entry name" value="PLP-dependent transferases"/>
    <property type="match status" value="1"/>
</dbReference>
<evidence type="ECO:0000256" key="9">
    <source>
        <dbReference type="ARBA" id="ARBA00023014"/>
    </source>
</evidence>
<dbReference type="PIRSF" id="PIRSF005572">
    <property type="entry name" value="NifS"/>
    <property type="match status" value="1"/>
</dbReference>
<evidence type="ECO:0000256" key="6">
    <source>
        <dbReference type="ARBA" id="ARBA00022723"/>
    </source>
</evidence>
<keyword evidence="8" id="KW-0408">Iron</keyword>
<evidence type="ECO:0000256" key="8">
    <source>
        <dbReference type="ARBA" id="ARBA00023004"/>
    </source>
</evidence>
<evidence type="ECO:0000256" key="4">
    <source>
        <dbReference type="ARBA" id="ARBA00013558"/>
    </source>
</evidence>
<keyword evidence="7" id="KW-0663">Pyridoxal phosphate</keyword>
<proteinExistence type="inferred from homology"/>
<comment type="catalytic activity">
    <reaction evidence="10">
        <text>(sulfur carrier)-H + L-cysteine = (sulfur carrier)-SH + L-alanine</text>
        <dbReference type="Rhea" id="RHEA:43892"/>
        <dbReference type="Rhea" id="RHEA-COMP:14737"/>
        <dbReference type="Rhea" id="RHEA-COMP:14739"/>
        <dbReference type="ChEBI" id="CHEBI:29917"/>
        <dbReference type="ChEBI" id="CHEBI:35235"/>
        <dbReference type="ChEBI" id="CHEBI:57972"/>
        <dbReference type="ChEBI" id="CHEBI:64428"/>
        <dbReference type="EC" id="2.8.1.7"/>
    </reaction>
</comment>
<comment type="function">
    <text evidence="2">Catalyzes the removal of elemental sulfur atoms from cysteine to produce alanine. Seems to participate in the biosynthesis of the nitrogenase metalloclusters by providing the inorganic sulfur required for the Fe-S core formation.</text>
</comment>
<dbReference type="Gene3D" id="1.10.260.50">
    <property type="match status" value="1"/>
</dbReference>
<dbReference type="GO" id="GO:0031071">
    <property type="term" value="F:cysteine desulfurase activity"/>
    <property type="evidence" value="ECO:0007669"/>
    <property type="project" value="UniProtKB-EC"/>
</dbReference>
<evidence type="ECO:0000256" key="5">
    <source>
        <dbReference type="ARBA" id="ARBA00022679"/>
    </source>
</evidence>
<comment type="cofactor">
    <cofactor evidence="1">
        <name>pyridoxal 5'-phosphate</name>
        <dbReference type="ChEBI" id="CHEBI:597326"/>
    </cofactor>
</comment>
<dbReference type="GO" id="GO:0046872">
    <property type="term" value="F:metal ion binding"/>
    <property type="evidence" value="ECO:0007669"/>
    <property type="project" value="UniProtKB-KW"/>
</dbReference>
<dbReference type="GO" id="GO:0051536">
    <property type="term" value="F:iron-sulfur cluster binding"/>
    <property type="evidence" value="ECO:0007669"/>
    <property type="project" value="UniProtKB-KW"/>
</dbReference>